<dbReference type="InterPro" id="IPR055302">
    <property type="entry name" value="F-box_dom-containing"/>
</dbReference>
<evidence type="ECO:0000259" key="1">
    <source>
        <dbReference type="Pfam" id="PF08387"/>
    </source>
</evidence>
<organism evidence="3 4">
    <name type="scientific">Eragrostis curvula</name>
    <name type="common">weeping love grass</name>
    <dbReference type="NCBI Taxonomy" id="38414"/>
    <lineage>
        <taxon>Eukaryota</taxon>
        <taxon>Viridiplantae</taxon>
        <taxon>Streptophyta</taxon>
        <taxon>Embryophyta</taxon>
        <taxon>Tracheophyta</taxon>
        <taxon>Spermatophyta</taxon>
        <taxon>Magnoliopsida</taxon>
        <taxon>Liliopsida</taxon>
        <taxon>Poales</taxon>
        <taxon>Poaceae</taxon>
        <taxon>PACMAD clade</taxon>
        <taxon>Chloridoideae</taxon>
        <taxon>Eragrostideae</taxon>
        <taxon>Eragrostidinae</taxon>
        <taxon>Eragrostis</taxon>
    </lineage>
</organism>
<comment type="caution">
    <text evidence="3">The sequence shown here is derived from an EMBL/GenBank/DDBJ whole genome shotgun (WGS) entry which is preliminary data.</text>
</comment>
<dbReference type="InterPro" id="IPR006566">
    <property type="entry name" value="FBD"/>
</dbReference>
<dbReference type="AlphaFoldDB" id="A0A5J9VII1"/>
<sequence>MLRSQSLKILSYDGRFDELFIEDAPNLEWVLWDNKSMYRGNAYLVVAQAPKLEFLGYLGTWQLHMQENQILVNTLMASLKTLAVDVKNRGAGYINWFMKLLELFPCLETLYIRSEISPVNHSDAPESWNLLRSIPCVDNSLETVVFEVYRGHKWQREMARFLHMRSRCLKTMEFHCMDDSSFAIYRGPPKEEWVRKQKELLCIDSRASRDMPIFSSSSIRFRLIITICAATNIQKLVSGTRERTTKISMRCELINQAYVGHCCGYLMLVVDVLLLSCGCPYARAVLFFFL</sequence>
<dbReference type="InterPro" id="IPR055411">
    <property type="entry name" value="LRR_FXL15/At3g58940/PEG3-like"/>
</dbReference>
<dbReference type="EMBL" id="RWGY01000009">
    <property type="protein sequence ID" value="TVU35214.1"/>
    <property type="molecule type" value="Genomic_DNA"/>
</dbReference>
<reference evidence="3 4" key="1">
    <citation type="journal article" date="2019" name="Sci. Rep.">
        <title>A high-quality genome of Eragrostis curvula grass provides insights into Poaceae evolution and supports new strategies to enhance forage quality.</title>
        <authorList>
            <person name="Carballo J."/>
            <person name="Santos B.A.C.M."/>
            <person name="Zappacosta D."/>
            <person name="Garbus I."/>
            <person name="Selva J.P."/>
            <person name="Gallo C.A."/>
            <person name="Diaz A."/>
            <person name="Albertini E."/>
            <person name="Caccamo M."/>
            <person name="Echenique V."/>
        </authorList>
    </citation>
    <scope>NUCLEOTIDE SEQUENCE [LARGE SCALE GENOMIC DNA]</scope>
    <source>
        <strain evidence="4">cv. Victoria</strain>
        <tissue evidence="3">Leaf</tissue>
    </source>
</reference>
<dbReference type="OrthoDB" id="709164at2759"/>
<dbReference type="Proteomes" id="UP000324897">
    <property type="component" value="Unassembled WGS sequence"/>
</dbReference>
<proteinExistence type="predicted"/>
<dbReference type="PANTHER" id="PTHR32141:SF96">
    <property type="entry name" value="OS01G0730100 PROTEIN"/>
    <property type="match status" value="1"/>
</dbReference>
<name>A0A5J9VII1_9POAL</name>
<keyword evidence="4" id="KW-1185">Reference proteome</keyword>
<evidence type="ECO:0000313" key="3">
    <source>
        <dbReference type="EMBL" id="TVU35214.1"/>
    </source>
</evidence>
<dbReference type="Pfam" id="PF24758">
    <property type="entry name" value="LRR_At5g56370"/>
    <property type="match status" value="1"/>
</dbReference>
<gene>
    <name evidence="3" type="ORF">EJB05_17092</name>
</gene>
<feature type="domain" description="FBD" evidence="1">
    <location>
        <begin position="134"/>
        <end position="174"/>
    </location>
</feature>
<dbReference type="Gramene" id="TVU35214">
    <property type="protein sequence ID" value="TVU35214"/>
    <property type="gene ID" value="EJB05_17092"/>
</dbReference>
<feature type="non-terminal residue" evidence="3">
    <location>
        <position position="1"/>
    </location>
</feature>
<dbReference type="PANTHER" id="PTHR32141">
    <property type="match status" value="1"/>
</dbReference>
<evidence type="ECO:0000313" key="4">
    <source>
        <dbReference type="Proteomes" id="UP000324897"/>
    </source>
</evidence>
<evidence type="ECO:0000259" key="2">
    <source>
        <dbReference type="Pfam" id="PF24758"/>
    </source>
</evidence>
<feature type="domain" description="F-box/LRR-repeat protein 15/At3g58940/PEG3-like LRR" evidence="2">
    <location>
        <begin position="2"/>
        <end position="112"/>
    </location>
</feature>
<protein>
    <submittedName>
        <fullName evidence="3">Uncharacterized protein</fullName>
    </submittedName>
</protein>
<accession>A0A5J9VII1</accession>
<dbReference type="Pfam" id="PF08387">
    <property type="entry name" value="FBD"/>
    <property type="match status" value="1"/>
</dbReference>